<accession>A0A099UD96</accession>
<dbReference type="Proteomes" id="UP000029925">
    <property type="component" value="Unassembled WGS sequence"/>
</dbReference>
<dbReference type="PANTHER" id="PTHR43096:SF52">
    <property type="entry name" value="DNAJ HOMOLOG 1, MITOCHONDRIAL-RELATED"/>
    <property type="match status" value="1"/>
</dbReference>
<keyword evidence="1" id="KW-0143">Chaperone</keyword>
<dbReference type="InterPro" id="IPR002939">
    <property type="entry name" value="DnaJ_C"/>
</dbReference>
<dbReference type="SUPFAM" id="SSF46565">
    <property type="entry name" value="Chaperone J-domain"/>
    <property type="match status" value="1"/>
</dbReference>
<dbReference type="GO" id="GO:0005737">
    <property type="term" value="C:cytoplasm"/>
    <property type="evidence" value="ECO:0007669"/>
    <property type="project" value="TreeGrafter"/>
</dbReference>
<dbReference type="Gene3D" id="1.10.287.110">
    <property type="entry name" value="DnaJ domain"/>
    <property type="match status" value="1"/>
</dbReference>
<dbReference type="SMART" id="SM00271">
    <property type="entry name" value="DnaJ"/>
    <property type="match status" value="1"/>
</dbReference>
<keyword evidence="5" id="KW-1185">Reference proteome</keyword>
<dbReference type="PRINTS" id="PR00625">
    <property type="entry name" value="JDOMAIN"/>
</dbReference>
<dbReference type="KEGG" id="hty:BN2458_PEG0888"/>
<dbReference type="InterPro" id="IPR008971">
    <property type="entry name" value="HSP40/DnaJ_pept-bd"/>
</dbReference>
<dbReference type="InterPro" id="IPR001623">
    <property type="entry name" value="DnaJ_domain"/>
</dbReference>
<protein>
    <submittedName>
        <fullName evidence="4">DnaJ family protein</fullName>
    </submittedName>
    <submittedName>
        <fullName evidence="3">DnaJ-class molecular chaperone CbpA</fullName>
    </submittedName>
</protein>
<dbReference type="Pfam" id="PF01556">
    <property type="entry name" value="DnaJ_C"/>
    <property type="match status" value="1"/>
</dbReference>
<dbReference type="AlphaFoldDB" id="A0A099UD96"/>
<evidence type="ECO:0000256" key="1">
    <source>
        <dbReference type="ARBA" id="ARBA00023186"/>
    </source>
</evidence>
<dbReference type="InterPro" id="IPR018253">
    <property type="entry name" value="DnaJ_domain_CS"/>
</dbReference>
<dbReference type="PANTHER" id="PTHR43096">
    <property type="entry name" value="DNAJ HOMOLOG 1, MITOCHONDRIAL-RELATED"/>
    <property type="match status" value="1"/>
</dbReference>
<dbReference type="Gene3D" id="2.60.260.20">
    <property type="entry name" value="Urease metallochaperone UreE, N-terminal domain"/>
    <property type="match status" value="2"/>
</dbReference>
<reference evidence="3" key="2">
    <citation type="submission" date="2015-11" db="EMBL/GenBank/DDBJ databases">
        <authorList>
            <person name="Zhang Y."/>
            <person name="Guo Z."/>
        </authorList>
    </citation>
    <scope>NUCLEOTIDE SEQUENCE</scope>
    <source>
        <strain evidence="3">1</strain>
    </source>
</reference>
<evidence type="ECO:0000313" key="3">
    <source>
        <dbReference type="EMBL" id="CUU39773.1"/>
    </source>
</evidence>
<dbReference type="GO" id="GO:0051082">
    <property type="term" value="F:unfolded protein binding"/>
    <property type="evidence" value="ECO:0007669"/>
    <property type="project" value="InterPro"/>
</dbReference>
<evidence type="ECO:0000313" key="5">
    <source>
        <dbReference type="Proteomes" id="UP000029925"/>
    </source>
</evidence>
<dbReference type="EMBL" id="JRPF02000005">
    <property type="protein sequence ID" value="TLD78511.1"/>
    <property type="molecule type" value="Genomic_DNA"/>
</dbReference>
<feature type="domain" description="J" evidence="2">
    <location>
        <begin position="4"/>
        <end position="68"/>
    </location>
</feature>
<sequence length="295" mass="32419">MSKSLYDTLEINENASSEEIKKAYRKLARKYHPDINKEPGAEEKFKEVNAAYEVLSDENKKAQYDRFGDAMFGGQNFHDFSRAQGANVNFDDLISSIFGMGGFSKGNGGAFNFGNFGFGSGGGDDFGFSTPSLDLQDNIKIPFESAALGGSYHYNGRSGNFDIKIPVGIKDGETIRLKGKGNSHNGRSGDLLLKVQVASSQEYTRDEDDLYKNLDVPLVVALFGGKITLPTLYGDITLTIPANTKNNQKFRIKGKGIKNRKTSILGDLYVKANIILPHTDSLSQELQTMLKQQLT</sequence>
<proteinExistence type="predicted"/>
<evidence type="ECO:0000313" key="6">
    <source>
        <dbReference type="Proteomes" id="UP000064525"/>
    </source>
</evidence>
<dbReference type="GO" id="GO:0042026">
    <property type="term" value="P:protein refolding"/>
    <property type="evidence" value="ECO:0007669"/>
    <property type="project" value="TreeGrafter"/>
</dbReference>
<reference evidence="4 5" key="1">
    <citation type="journal article" date="2014" name="Genome Announc.">
        <title>Draft genome sequences of eight enterohepatic helicobacter species isolated from both laboratory and wild rodents.</title>
        <authorList>
            <person name="Sheh A."/>
            <person name="Shen Z."/>
            <person name="Fox J.G."/>
        </authorList>
    </citation>
    <scope>NUCLEOTIDE SEQUENCE [LARGE SCALE GENOMIC DNA]</scope>
    <source>
        <strain evidence="4 5">MIT 98-6810</strain>
    </source>
</reference>
<name>A0A099UD96_9HELI</name>
<dbReference type="Proteomes" id="UP000064525">
    <property type="component" value="Chromosome I"/>
</dbReference>
<dbReference type="CDD" id="cd10747">
    <property type="entry name" value="DnaJ_C"/>
    <property type="match status" value="1"/>
</dbReference>
<dbReference type="PATRIC" id="fig|76936.10.peg.866"/>
<evidence type="ECO:0000259" key="2">
    <source>
        <dbReference type="PROSITE" id="PS50076"/>
    </source>
</evidence>
<reference evidence="6" key="3">
    <citation type="submission" date="2015-11" db="EMBL/GenBank/DDBJ databases">
        <authorList>
            <person name="Anvar S.Y."/>
        </authorList>
    </citation>
    <scope>NUCLEOTIDE SEQUENCE [LARGE SCALE GENOMIC DNA]</scope>
</reference>
<dbReference type="SUPFAM" id="SSF49493">
    <property type="entry name" value="HSP40/DnaJ peptide-binding domain"/>
    <property type="match status" value="2"/>
</dbReference>
<gene>
    <name evidence="3" type="ORF">BN2458_PEG0888</name>
    <name evidence="4" type="ORF">LS75_005870</name>
</gene>
<dbReference type="PROSITE" id="PS00636">
    <property type="entry name" value="DNAJ_1"/>
    <property type="match status" value="1"/>
</dbReference>
<dbReference type="OrthoDB" id="9779889at2"/>
<dbReference type="EMBL" id="LN907858">
    <property type="protein sequence ID" value="CUU39773.1"/>
    <property type="molecule type" value="Genomic_DNA"/>
</dbReference>
<evidence type="ECO:0000313" key="4">
    <source>
        <dbReference type="EMBL" id="TLD78511.1"/>
    </source>
</evidence>
<organism evidence="3 6">
    <name type="scientific">Helicobacter typhlonius</name>
    <dbReference type="NCBI Taxonomy" id="76936"/>
    <lineage>
        <taxon>Bacteria</taxon>
        <taxon>Pseudomonadati</taxon>
        <taxon>Campylobacterota</taxon>
        <taxon>Epsilonproteobacteria</taxon>
        <taxon>Campylobacterales</taxon>
        <taxon>Helicobacteraceae</taxon>
        <taxon>Helicobacter</taxon>
    </lineage>
</organism>
<dbReference type="GeneID" id="78151129"/>
<dbReference type="InterPro" id="IPR036869">
    <property type="entry name" value="J_dom_sf"/>
</dbReference>
<dbReference type="RefSeq" id="WP_034325805.1">
    <property type="nucleotide sequence ID" value="NZ_CAJTQN010000004.1"/>
</dbReference>
<dbReference type="FunFam" id="2.60.260.20:FF:000013">
    <property type="entry name" value="DnaJ subfamily B member 11"/>
    <property type="match status" value="1"/>
</dbReference>
<dbReference type="Pfam" id="PF00226">
    <property type="entry name" value="DnaJ"/>
    <property type="match status" value="1"/>
</dbReference>
<dbReference type="STRING" id="76936.BN2458_PEG0888"/>
<dbReference type="CDD" id="cd06257">
    <property type="entry name" value="DnaJ"/>
    <property type="match status" value="1"/>
</dbReference>
<dbReference type="PROSITE" id="PS50076">
    <property type="entry name" value="DNAJ_2"/>
    <property type="match status" value="1"/>
</dbReference>